<dbReference type="SMART" id="SM00355">
    <property type="entry name" value="ZnF_C2H2"/>
    <property type="match status" value="2"/>
</dbReference>
<feature type="region of interest" description="Disordered" evidence="6">
    <location>
        <begin position="25"/>
        <end position="95"/>
    </location>
</feature>
<organism evidence="8 9">
    <name type="scientific">Steccherinum ochraceum</name>
    <dbReference type="NCBI Taxonomy" id="92696"/>
    <lineage>
        <taxon>Eukaryota</taxon>
        <taxon>Fungi</taxon>
        <taxon>Dikarya</taxon>
        <taxon>Basidiomycota</taxon>
        <taxon>Agaricomycotina</taxon>
        <taxon>Agaricomycetes</taxon>
        <taxon>Polyporales</taxon>
        <taxon>Steccherinaceae</taxon>
        <taxon>Steccherinum</taxon>
    </lineage>
</organism>
<evidence type="ECO:0000256" key="5">
    <source>
        <dbReference type="PROSITE-ProRule" id="PRU00042"/>
    </source>
</evidence>
<dbReference type="Proteomes" id="UP000292702">
    <property type="component" value="Unassembled WGS sequence"/>
</dbReference>
<evidence type="ECO:0000256" key="1">
    <source>
        <dbReference type="ARBA" id="ARBA00022723"/>
    </source>
</evidence>
<evidence type="ECO:0000313" key="8">
    <source>
        <dbReference type="EMBL" id="TCD71253.1"/>
    </source>
</evidence>
<dbReference type="GO" id="GO:0000981">
    <property type="term" value="F:DNA-binding transcription factor activity, RNA polymerase II-specific"/>
    <property type="evidence" value="ECO:0007669"/>
    <property type="project" value="TreeGrafter"/>
</dbReference>
<proteinExistence type="predicted"/>
<dbReference type="PROSITE" id="PS00028">
    <property type="entry name" value="ZINC_FINGER_C2H2_1"/>
    <property type="match status" value="1"/>
</dbReference>
<evidence type="ECO:0000256" key="4">
    <source>
        <dbReference type="ARBA" id="ARBA00022833"/>
    </source>
</evidence>
<gene>
    <name evidence="8" type="ORF">EIP91_011731</name>
</gene>
<keyword evidence="4" id="KW-0862">Zinc</keyword>
<feature type="domain" description="C2H2-type" evidence="7">
    <location>
        <begin position="219"/>
        <end position="248"/>
    </location>
</feature>
<dbReference type="InterPro" id="IPR013087">
    <property type="entry name" value="Znf_C2H2_type"/>
</dbReference>
<dbReference type="AlphaFoldDB" id="A0A4R0RUL5"/>
<evidence type="ECO:0000256" key="6">
    <source>
        <dbReference type="SAM" id="MobiDB-lite"/>
    </source>
</evidence>
<feature type="compositionally biased region" description="Polar residues" evidence="6">
    <location>
        <begin position="148"/>
        <end position="185"/>
    </location>
</feature>
<reference evidence="8 9" key="1">
    <citation type="submission" date="2018-11" db="EMBL/GenBank/DDBJ databases">
        <title>Genome assembly of Steccherinum ochraceum LE-BIN_3174, the white-rot fungus of the Steccherinaceae family (The Residual Polyporoid clade, Polyporales, Basidiomycota).</title>
        <authorList>
            <person name="Fedorova T.V."/>
            <person name="Glazunova O.A."/>
            <person name="Landesman E.O."/>
            <person name="Moiseenko K.V."/>
            <person name="Psurtseva N.V."/>
            <person name="Savinova O.S."/>
            <person name="Shakhova N.V."/>
            <person name="Tyazhelova T.V."/>
            <person name="Vasina D.V."/>
        </authorList>
    </citation>
    <scope>NUCLEOTIDE SEQUENCE [LARGE SCALE GENOMIC DNA]</scope>
    <source>
        <strain evidence="8 9">LE-BIN_3174</strain>
    </source>
</reference>
<dbReference type="PANTHER" id="PTHR23235">
    <property type="entry name" value="KRUEPPEL-LIKE TRANSCRIPTION FACTOR"/>
    <property type="match status" value="1"/>
</dbReference>
<dbReference type="PROSITE" id="PS50157">
    <property type="entry name" value="ZINC_FINGER_C2H2_2"/>
    <property type="match status" value="2"/>
</dbReference>
<dbReference type="FunFam" id="3.30.160.60:FF:000688">
    <property type="entry name" value="zinc finger protein 197 isoform X1"/>
    <property type="match status" value="1"/>
</dbReference>
<dbReference type="Gene3D" id="3.30.160.60">
    <property type="entry name" value="Classic Zinc Finger"/>
    <property type="match status" value="2"/>
</dbReference>
<accession>A0A4R0RUL5</accession>
<evidence type="ECO:0000256" key="3">
    <source>
        <dbReference type="ARBA" id="ARBA00022771"/>
    </source>
</evidence>
<protein>
    <recommendedName>
        <fullName evidence="7">C2H2-type domain-containing protein</fullName>
    </recommendedName>
</protein>
<dbReference type="EMBL" id="RWJN01000008">
    <property type="protein sequence ID" value="TCD71253.1"/>
    <property type="molecule type" value="Genomic_DNA"/>
</dbReference>
<dbReference type="InterPro" id="IPR036236">
    <property type="entry name" value="Znf_C2H2_sf"/>
</dbReference>
<dbReference type="PANTHER" id="PTHR23235:SF120">
    <property type="entry name" value="KRUPPEL-LIKE FACTOR 15"/>
    <property type="match status" value="1"/>
</dbReference>
<keyword evidence="9" id="KW-1185">Reference proteome</keyword>
<evidence type="ECO:0000259" key="7">
    <source>
        <dbReference type="PROSITE" id="PS50157"/>
    </source>
</evidence>
<keyword evidence="2" id="KW-0677">Repeat</keyword>
<feature type="compositionally biased region" description="Low complexity" evidence="6">
    <location>
        <begin position="120"/>
        <end position="143"/>
    </location>
</feature>
<sequence>MSDRRSQPIPPNPNAVYNMSQQWDNAPQYQSGYPGTGHFPASCNPHPSLRSHNTAISQHQHGSSSYDMGAHGGQMVDYQSSHPYSHDRSSSVSAMPQNAYQAVDRQGMPIPVPTGRAHAHSQSHSPSHSYSPRSHSHSISSHPYATPSPYSQHSPHQGSMSSIPASQYPPQVAFNQQGDSSQYPASPQRPFSCDMCALSFNRQHDLKRHRDTHTGEKPFLCNGGCGKTFTRKDALKRHQLVKRCGVDEST</sequence>
<feature type="compositionally biased region" description="Polar residues" evidence="6">
    <location>
        <begin position="50"/>
        <end position="66"/>
    </location>
</feature>
<comment type="caution">
    <text evidence="8">The sequence shown here is derived from an EMBL/GenBank/DDBJ whole genome shotgun (WGS) entry which is preliminary data.</text>
</comment>
<keyword evidence="3 5" id="KW-0863">Zinc-finger</keyword>
<feature type="region of interest" description="Disordered" evidence="6">
    <location>
        <begin position="107"/>
        <end position="187"/>
    </location>
</feature>
<dbReference type="FunFam" id="3.30.160.60:FF:000072">
    <property type="entry name" value="zinc finger protein 143 isoform X1"/>
    <property type="match status" value="1"/>
</dbReference>
<evidence type="ECO:0000256" key="2">
    <source>
        <dbReference type="ARBA" id="ARBA00022737"/>
    </source>
</evidence>
<dbReference type="GO" id="GO:0000978">
    <property type="term" value="F:RNA polymerase II cis-regulatory region sequence-specific DNA binding"/>
    <property type="evidence" value="ECO:0007669"/>
    <property type="project" value="UniProtKB-ARBA"/>
</dbReference>
<name>A0A4R0RUL5_9APHY</name>
<dbReference type="STRING" id="92696.A0A4R0RUL5"/>
<dbReference type="GO" id="GO:0008270">
    <property type="term" value="F:zinc ion binding"/>
    <property type="evidence" value="ECO:0007669"/>
    <property type="project" value="UniProtKB-KW"/>
</dbReference>
<feature type="domain" description="C2H2-type" evidence="7">
    <location>
        <begin position="191"/>
        <end position="218"/>
    </location>
</feature>
<dbReference type="SUPFAM" id="SSF57667">
    <property type="entry name" value="beta-beta-alpha zinc fingers"/>
    <property type="match status" value="1"/>
</dbReference>
<evidence type="ECO:0000313" key="9">
    <source>
        <dbReference type="Proteomes" id="UP000292702"/>
    </source>
</evidence>
<dbReference type="Pfam" id="PF00096">
    <property type="entry name" value="zf-C2H2"/>
    <property type="match status" value="2"/>
</dbReference>
<dbReference type="OrthoDB" id="8922241at2759"/>
<keyword evidence="1" id="KW-0479">Metal-binding</keyword>